<proteinExistence type="predicted"/>
<dbReference type="EMBL" id="CABITT030000005">
    <property type="protein sequence ID" value="VVB04620.1"/>
    <property type="molecule type" value="Genomic_DNA"/>
</dbReference>
<dbReference type="GO" id="GO:0016020">
    <property type="term" value="C:membrane"/>
    <property type="evidence" value="ECO:0007669"/>
    <property type="project" value="UniProtKB-SubCell"/>
</dbReference>
<evidence type="ECO:0000313" key="5">
    <source>
        <dbReference type="Proteomes" id="UP000489600"/>
    </source>
</evidence>
<accession>A0A565BTI0</accession>
<dbReference type="PANTHER" id="PTHR48053:SF71">
    <property type="entry name" value="LEUCINE RICH REPEAT FAMILY PROTEIN, EXPRESSED"/>
    <property type="match status" value="1"/>
</dbReference>
<dbReference type="AlphaFoldDB" id="A0A565BTI0"/>
<dbReference type="InterPro" id="IPR051716">
    <property type="entry name" value="Plant_RL_S/T_kinase"/>
</dbReference>
<keyword evidence="3" id="KW-0675">Receptor</keyword>
<dbReference type="PANTHER" id="PTHR48053">
    <property type="entry name" value="LEUCINE RICH REPEAT FAMILY PROTEIN, EXPRESSED"/>
    <property type="match status" value="1"/>
</dbReference>
<evidence type="ECO:0000256" key="2">
    <source>
        <dbReference type="ARBA" id="ARBA00022729"/>
    </source>
</evidence>
<evidence type="ECO:0000256" key="1">
    <source>
        <dbReference type="ARBA" id="ARBA00004479"/>
    </source>
</evidence>
<evidence type="ECO:0008006" key="6">
    <source>
        <dbReference type="Google" id="ProtNLM"/>
    </source>
</evidence>
<gene>
    <name evidence="4" type="ORF">ANE_LOCUS15064</name>
</gene>
<keyword evidence="5" id="KW-1185">Reference proteome</keyword>
<evidence type="ECO:0000256" key="3">
    <source>
        <dbReference type="ARBA" id="ARBA00023170"/>
    </source>
</evidence>
<dbReference type="OrthoDB" id="1744792at2759"/>
<dbReference type="Proteomes" id="UP000489600">
    <property type="component" value="Unassembled WGS sequence"/>
</dbReference>
<dbReference type="InterPro" id="IPR001611">
    <property type="entry name" value="Leu-rich_rpt"/>
</dbReference>
<dbReference type="SUPFAM" id="SSF52058">
    <property type="entry name" value="L domain-like"/>
    <property type="match status" value="1"/>
</dbReference>
<evidence type="ECO:0000313" key="4">
    <source>
        <dbReference type="EMBL" id="VVB04620.1"/>
    </source>
</evidence>
<protein>
    <recommendedName>
        <fullName evidence="6">Leucine-rich repeat-containing N-terminal plant-type domain-containing protein</fullName>
    </recommendedName>
</protein>
<organism evidence="4 5">
    <name type="scientific">Arabis nemorensis</name>
    <dbReference type="NCBI Taxonomy" id="586526"/>
    <lineage>
        <taxon>Eukaryota</taxon>
        <taxon>Viridiplantae</taxon>
        <taxon>Streptophyta</taxon>
        <taxon>Embryophyta</taxon>
        <taxon>Tracheophyta</taxon>
        <taxon>Spermatophyta</taxon>
        <taxon>Magnoliopsida</taxon>
        <taxon>eudicotyledons</taxon>
        <taxon>Gunneridae</taxon>
        <taxon>Pentapetalae</taxon>
        <taxon>rosids</taxon>
        <taxon>malvids</taxon>
        <taxon>Brassicales</taxon>
        <taxon>Brassicaceae</taxon>
        <taxon>Arabideae</taxon>
        <taxon>Arabis</taxon>
    </lineage>
</organism>
<reference evidence="4" key="1">
    <citation type="submission" date="2019-07" db="EMBL/GenBank/DDBJ databases">
        <authorList>
            <person name="Dittberner H."/>
        </authorList>
    </citation>
    <scope>NUCLEOTIDE SEQUENCE [LARGE SCALE GENOMIC DNA]</scope>
</reference>
<name>A0A565BTI0_9BRAS</name>
<dbReference type="InterPro" id="IPR032675">
    <property type="entry name" value="LRR_dom_sf"/>
</dbReference>
<comment type="caution">
    <text evidence="4">The sequence shown here is derived from an EMBL/GenBank/DDBJ whole genome shotgun (WGS) entry which is preliminary data.</text>
</comment>
<comment type="subcellular location">
    <subcellularLocation>
        <location evidence="1">Membrane</location>
        <topology evidence="1">Single-pass type I membrane protein</topology>
    </subcellularLocation>
</comment>
<keyword evidence="2" id="KW-0732">Signal</keyword>
<dbReference type="Gene3D" id="3.80.10.10">
    <property type="entry name" value="Ribonuclease Inhibitor"/>
    <property type="match status" value="1"/>
</dbReference>
<sequence>MTNLLNGTIPRGLFNLPLVTIIELTDNFFSGELPAEMSCDVLDQIYFSNNWFSDEIPPAIGNFPRLQTLFLDRNRFRGKILREIFDLKHLTKINIKCEQHHRGDSIFNLNLYFVNLR</sequence>
<dbReference type="Pfam" id="PF00560">
    <property type="entry name" value="LRR_1"/>
    <property type="match status" value="2"/>
</dbReference>